<accession>A0A5E7SLW1</accession>
<feature type="domain" description="Dermonecrotic toxin N-terminal" evidence="1">
    <location>
        <begin position="429"/>
        <end position="565"/>
    </location>
</feature>
<sequence length="1894" mass="211702">MTDRLLLDLALPKPADLPPFSPLPPSPDENLFLTASARWRESSQALRELAAASPTIRDTLDQLLKQSLDLNGQHAGLLFAGTDEQPESFVSFTQACAFVLQHPTLETTLDQQWRVTGLGQAHPLLSLTPLQMLERLKALDPVLIHGDRWRTFWAQRAPGTAISRQERVIQLYRNHFEAAAQLAVARNTLTQEQLTFLQLLIDPPIGPLALNAKPIHTEQVALVLSNSARIKLTGAWVITAAEATSGWQLLYLPSKPVAIQVFNQRSDMEDWLSSQALVPTGLPSDDTRFEYTANTSNPLVVGSSDLFAAHLQAQVTALRHGTRGKPGLAAHGAQSLVQADQVDRQRNHVTFFASPPRLEAAGDIAETDETSLFGNLYADIPWSLRQGTVKKQRDALEALVEDVGEGEGLQPFKDSLKALANAEQAADTAASDVLNRSRTLDLDRFQQAFTALHRAHKTGLHAEAALQLALEQLDDDDCSLLKALLDTPDDPGPDRVAASLTLSLTSQEGETSTVTSEALKGAFIMTRAQVLADPDSPHSVLLYWPGTGGGLQRFANRRELERQVFKIHDHSDGLSVQLKKITGDALLYGLEQLTGDFEVQAAAIRQRHVESADAVQRAEQLDILRQKSLATLQVPVHAARSLAIAHLLEQDQSATLASNLPDWLSKLTEADRAGLKDLFEAYITAMQRSHQLMTIALEPRDDFTRKHLHARLSKDFSTEGQFAVQVDFPDSTTIETASESGPGGVRKNTVIVPGSARSKMSLEDLAQLNIDNVHSVLQDSLSQRLVFMRLEVSAAQNKDRLRLLNGIDLTYLRKVLPELDLPKAYEQLILEAFKGSATESVFVKEHRRESLVEPWRLMLKIQGECARLQKHINSDELQVLNIAIDANTPEAWTTAGKRVAILPVSLKVGGQDTPREGPVTLSGVTFIEEQISGVTLLYLPDSHDGQFLRRYDSLEAARKGLYNLCGNDKWIDYLAHKTLQGNVRAHVSRINQAVEKNFDGMIEVGTRWPTTTSLAAHLLDAHMGRLLEAHRGTSRSNDDLYLERYTLKGPRAFNYIKMAVGMLPFIGSAIALYDAWTSANQAVAAFLRGEVGDGVAELGSVLLSLIDAAMDLLPGEVAFSVGTRAARSLARARQLHRLVRHTAALHGVSQRQARHVLARFAGYEFEQPLSLAGLQPATHGLYRGIFRHAEGDFIERQGRLFQVELSQDSRNWRLSGNAQKTYKQPIALDETGHWDTWYGVYGTTFEGGGLGGGQRLGHLADALDPIWPLAIRQRLPRFWRDRAYRREGQLEDITNEIADRYNIQRLQTTAALDEYGKIRKLYKLDPQENADTPQPDTELSSLSKAEQAHFSQLVETADTACANDIDLVIPRYEALEELKSLARRDNAADVRVRSECAWVLADRCTLRYHFVGQRIDLLVEQADDLLRELDTVPSGSLDQFLSILEKVRTLRVKIVSELDKSEELINQSDRWFRKITPPKKHGTNKTPDEIRYAELKEKVESLNQTNTVTVLTVKIGHLLEMVKRVDATTDTSWLELQRQTRNLRVQMDQAVLMHHDLSKTVVTRDERNKILQECFDVYTQFRRGLRAWTASYPQHFHVEWVEPLLMSINKLTERARKGVGGTPVVKPVGKINKKVFITEDDQLLIGTERLEKTTQARQYVLTGPRGTEVVWEQGSNGKFRLLNPPTQAPAPIQTDLATLVSDARKRLDNLPAHQTQVQAYARQNTLPVDLEHMMVFEADTLTGSARRIETTDATNPIIQELLDKATELRTIGRQMRTSQALASKKPTDGMLDDLIGQNAAEIRKTRPLKNLGKRKNGRSDHMQEYEVWNTTIMPNELLWYAHFHYSSAKPVMRNFEKAHLKLPEHRFLTHADDADLPYADIGQRSPVVVHFEEI</sequence>
<proteinExistence type="predicted"/>
<organism evidence="2 3">
    <name type="scientific">Pseudomonas fluorescens</name>
    <dbReference type="NCBI Taxonomy" id="294"/>
    <lineage>
        <taxon>Bacteria</taxon>
        <taxon>Pseudomonadati</taxon>
        <taxon>Pseudomonadota</taxon>
        <taxon>Gammaproteobacteria</taxon>
        <taxon>Pseudomonadales</taxon>
        <taxon>Pseudomonadaceae</taxon>
        <taxon>Pseudomonas</taxon>
    </lineage>
</organism>
<dbReference type="EMBL" id="CABVJF010000004">
    <property type="protein sequence ID" value="VVP86607.1"/>
    <property type="molecule type" value="Genomic_DNA"/>
</dbReference>
<dbReference type="Proteomes" id="UP000381378">
    <property type="component" value="Unassembled WGS sequence"/>
</dbReference>
<feature type="domain" description="Dermonecrotic toxin N-terminal" evidence="1">
    <location>
        <begin position="51"/>
        <end position="280"/>
    </location>
</feature>
<name>A0A5E7SLW1_PSEFL</name>
<feature type="domain" description="Dermonecrotic toxin N-terminal" evidence="1">
    <location>
        <begin position="701"/>
        <end position="976"/>
    </location>
</feature>
<evidence type="ECO:0000313" key="2">
    <source>
        <dbReference type="EMBL" id="VVP86607.1"/>
    </source>
</evidence>
<protein>
    <recommendedName>
        <fullName evidence="1">Dermonecrotic toxin N-terminal domain-containing protein</fullName>
    </recommendedName>
</protein>
<reference evidence="2 3" key="1">
    <citation type="submission" date="2019-09" db="EMBL/GenBank/DDBJ databases">
        <authorList>
            <person name="Chandra G."/>
            <person name="Truman W A."/>
        </authorList>
    </citation>
    <scope>NUCLEOTIDE SEQUENCE [LARGE SCALE GENOMIC DNA]</scope>
    <source>
        <strain evidence="2">PS928</strain>
    </source>
</reference>
<evidence type="ECO:0000313" key="3">
    <source>
        <dbReference type="Proteomes" id="UP000381378"/>
    </source>
</evidence>
<gene>
    <name evidence="2" type="ORF">PS928_01239</name>
</gene>
<dbReference type="Pfam" id="PF20178">
    <property type="entry name" value="ToxA_N"/>
    <property type="match status" value="3"/>
</dbReference>
<dbReference type="RefSeq" id="WP_150785874.1">
    <property type="nucleotide sequence ID" value="NZ_CABVJF010000004.1"/>
</dbReference>
<dbReference type="OrthoDB" id="7027699at2"/>
<evidence type="ECO:0000259" key="1">
    <source>
        <dbReference type="Pfam" id="PF20178"/>
    </source>
</evidence>
<dbReference type="InterPro" id="IPR046673">
    <property type="entry name" value="ToxA_N"/>
</dbReference>